<dbReference type="OrthoDB" id="5987198at2759"/>
<dbReference type="SUPFAM" id="SSF56112">
    <property type="entry name" value="Protein kinase-like (PK-like)"/>
    <property type="match status" value="1"/>
</dbReference>
<dbReference type="SMART" id="SM00220">
    <property type="entry name" value="S_TKc"/>
    <property type="match status" value="1"/>
</dbReference>
<dbReference type="GO" id="GO:0004672">
    <property type="term" value="F:protein kinase activity"/>
    <property type="evidence" value="ECO:0007669"/>
    <property type="project" value="InterPro"/>
</dbReference>
<evidence type="ECO:0000313" key="2">
    <source>
        <dbReference type="EMBL" id="KAF9480281.1"/>
    </source>
</evidence>
<keyword evidence="3" id="KW-1185">Reference proteome</keyword>
<dbReference type="PANTHER" id="PTHR44167">
    <property type="entry name" value="OVARIAN-SPECIFIC SERINE/THREONINE-PROTEIN KINASE LOK-RELATED"/>
    <property type="match status" value="1"/>
</dbReference>
<dbReference type="InterPro" id="IPR000719">
    <property type="entry name" value="Prot_kinase_dom"/>
</dbReference>
<comment type="caution">
    <text evidence="2">The sequence shown here is derived from an EMBL/GenBank/DDBJ whole genome shotgun (WGS) entry which is preliminary data.</text>
</comment>
<dbReference type="PANTHER" id="PTHR44167:SF24">
    <property type="entry name" value="SERINE_THREONINE-PROTEIN KINASE CHK2"/>
    <property type="match status" value="1"/>
</dbReference>
<feature type="domain" description="Protein kinase" evidence="1">
    <location>
        <begin position="36"/>
        <end position="373"/>
    </location>
</feature>
<proteinExistence type="predicted"/>
<evidence type="ECO:0000259" key="1">
    <source>
        <dbReference type="PROSITE" id="PS50011"/>
    </source>
</evidence>
<organism evidence="2 3">
    <name type="scientific">Pholiota conissans</name>
    <dbReference type="NCBI Taxonomy" id="109636"/>
    <lineage>
        <taxon>Eukaryota</taxon>
        <taxon>Fungi</taxon>
        <taxon>Dikarya</taxon>
        <taxon>Basidiomycota</taxon>
        <taxon>Agaricomycotina</taxon>
        <taxon>Agaricomycetes</taxon>
        <taxon>Agaricomycetidae</taxon>
        <taxon>Agaricales</taxon>
        <taxon>Agaricineae</taxon>
        <taxon>Strophariaceae</taxon>
        <taxon>Pholiota</taxon>
    </lineage>
</organism>
<protein>
    <recommendedName>
        <fullName evidence="1">Protein kinase domain-containing protein</fullName>
    </recommendedName>
</protein>
<gene>
    <name evidence="2" type="ORF">BDN70DRAFT_992808</name>
</gene>
<dbReference type="InterPro" id="IPR011009">
    <property type="entry name" value="Kinase-like_dom_sf"/>
</dbReference>
<evidence type="ECO:0000313" key="3">
    <source>
        <dbReference type="Proteomes" id="UP000807469"/>
    </source>
</evidence>
<reference evidence="2" key="1">
    <citation type="submission" date="2020-11" db="EMBL/GenBank/DDBJ databases">
        <authorList>
            <consortium name="DOE Joint Genome Institute"/>
            <person name="Ahrendt S."/>
            <person name="Riley R."/>
            <person name="Andreopoulos W."/>
            <person name="Labutti K."/>
            <person name="Pangilinan J."/>
            <person name="Ruiz-Duenas F.J."/>
            <person name="Barrasa J.M."/>
            <person name="Sanchez-Garcia M."/>
            <person name="Camarero S."/>
            <person name="Miyauchi S."/>
            <person name="Serrano A."/>
            <person name="Linde D."/>
            <person name="Babiker R."/>
            <person name="Drula E."/>
            <person name="Ayuso-Fernandez I."/>
            <person name="Pacheco R."/>
            <person name="Padilla G."/>
            <person name="Ferreira P."/>
            <person name="Barriuso J."/>
            <person name="Kellner H."/>
            <person name="Castanera R."/>
            <person name="Alfaro M."/>
            <person name="Ramirez L."/>
            <person name="Pisabarro A.G."/>
            <person name="Kuo A."/>
            <person name="Tritt A."/>
            <person name="Lipzen A."/>
            <person name="He G."/>
            <person name="Yan M."/>
            <person name="Ng V."/>
            <person name="Cullen D."/>
            <person name="Martin F."/>
            <person name="Rosso M.-N."/>
            <person name="Henrissat B."/>
            <person name="Hibbett D."/>
            <person name="Martinez A.T."/>
            <person name="Grigoriev I.V."/>
        </authorList>
    </citation>
    <scope>NUCLEOTIDE SEQUENCE</scope>
    <source>
        <strain evidence="2">CIRM-BRFM 674</strain>
    </source>
</reference>
<dbReference type="PROSITE" id="PS50011">
    <property type="entry name" value="PROTEIN_KINASE_DOM"/>
    <property type="match status" value="1"/>
</dbReference>
<accession>A0A9P5Z3R6</accession>
<dbReference type="Proteomes" id="UP000807469">
    <property type="component" value="Unassembled WGS sequence"/>
</dbReference>
<dbReference type="Gene3D" id="1.10.510.10">
    <property type="entry name" value="Transferase(Phosphotransferase) domain 1"/>
    <property type="match status" value="1"/>
</dbReference>
<sequence length="373" mass="44330">MPDEHSPGEKYWQVKYSWLESCGYQLRPRYRPGWTPSWITDPPKDSYGRKKREDYTYFLTPQIMDAIRVKDGRYVMLKRIHKLQSGYNQEVEISLYLSSPELSKDPCNHCVPIYELLEPSDDDTYSILVMPLLREFDADRFDTVGECVDFFQEIFKGLQFIHQQHIVHRDCTGPNVMMDGSVMYPYGFHPVKPHRNREFTGSAKQAYTRTQRPPKYYWIDFGNSARFDPWDKSPRIYPVHGTDHSAPEFQDPKSEDQLLDPFPTDIYYLGNLIRLYFTEGWPDLGFPKVYGLDFLKPLVNDMVNEDPMKRPTIDQCVIRLNDIIRQQSSWTLRAQVWHSDDNIFGFVYRFFPHWARRLYYIVTQTRPIPCRPE</sequence>
<dbReference type="EMBL" id="MU155197">
    <property type="protein sequence ID" value="KAF9480281.1"/>
    <property type="molecule type" value="Genomic_DNA"/>
</dbReference>
<name>A0A9P5Z3R6_9AGAR</name>
<dbReference type="AlphaFoldDB" id="A0A9P5Z3R6"/>
<dbReference type="GO" id="GO:0005524">
    <property type="term" value="F:ATP binding"/>
    <property type="evidence" value="ECO:0007669"/>
    <property type="project" value="InterPro"/>
</dbReference>